<comment type="caution">
    <text evidence="1">The sequence shown here is derived from an EMBL/GenBank/DDBJ whole genome shotgun (WGS) entry which is preliminary data.</text>
</comment>
<sequence length="268" mass="30637">MLSAPRSSRQPVREAWSMQRLVRERAIALGFAIDQSTAVTYSSHLQSYLTFCKLHNFPIEPTVDTLSFYITFMSNHIKPRSVKSYLSGICNQLEADYPSVRDVRRHPLVTKTLSGCLKRYNTPTTRKDPLTLDHLQRLVTSHANPSHNSLLFLAVVFVGFFGLHRLGELTDADRVNLRDPRKTIGRASVRLSPESFSYFLPGHKGDRFFEGNTVVIARRRWPDDRIQALGRWTSDTFRIYIRKNPVLLQALTHPPPPAPLPHPARRTP</sequence>
<evidence type="ECO:0000313" key="1">
    <source>
        <dbReference type="EMBL" id="KAI0037988.1"/>
    </source>
</evidence>
<protein>
    <submittedName>
        <fullName evidence="1">Uncharacterized protein</fullName>
    </submittedName>
</protein>
<proteinExistence type="predicted"/>
<gene>
    <name evidence="1" type="ORF">FA95DRAFT_1666756</name>
</gene>
<keyword evidence="2" id="KW-1185">Reference proteome</keyword>
<evidence type="ECO:0000313" key="2">
    <source>
        <dbReference type="Proteomes" id="UP000814033"/>
    </source>
</evidence>
<reference evidence="1" key="2">
    <citation type="journal article" date="2022" name="New Phytol.">
        <title>Evolutionary transition to the ectomycorrhizal habit in the genomes of a hyperdiverse lineage of mushroom-forming fungi.</title>
        <authorList>
            <person name="Looney B."/>
            <person name="Miyauchi S."/>
            <person name="Morin E."/>
            <person name="Drula E."/>
            <person name="Courty P.E."/>
            <person name="Kohler A."/>
            <person name="Kuo A."/>
            <person name="LaButti K."/>
            <person name="Pangilinan J."/>
            <person name="Lipzen A."/>
            <person name="Riley R."/>
            <person name="Andreopoulos W."/>
            <person name="He G."/>
            <person name="Johnson J."/>
            <person name="Nolan M."/>
            <person name="Tritt A."/>
            <person name="Barry K.W."/>
            <person name="Grigoriev I.V."/>
            <person name="Nagy L.G."/>
            <person name="Hibbett D."/>
            <person name="Henrissat B."/>
            <person name="Matheny P.B."/>
            <person name="Labbe J."/>
            <person name="Martin F.M."/>
        </authorList>
    </citation>
    <scope>NUCLEOTIDE SEQUENCE</scope>
    <source>
        <strain evidence="1">FP105234-sp</strain>
    </source>
</reference>
<accession>A0ACB8R2G5</accession>
<dbReference type="EMBL" id="MU276633">
    <property type="protein sequence ID" value="KAI0037988.1"/>
    <property type="molecule type" value="Genomic_DNA"/>
</dbReference>
<organism evidence="1 2">
    <name type="scientific">Auriscalpium vulgare</name>
    <dbReference type="NCBI Taxonomy" id="40419"/>
    <lineage>
        <taxon>Eukaryota</taxon>
        <taxon>Fungi</taxon>
        <taxon>Dikarya</taxon>
        <taxon>Basidiomycota</taxon>
        <taxon>Agaricomycotina</taxon>
        <taxon>Agaricomycetes</taxon>
        <taxon>Russulales</taxon>
        <taxon>Auriscalpiaceae</taxon>
        <taxon>Auriscalpium</taxon>
    </lineage>
</organism>
<reference evidence="1" key="1">
    <citation type="submission" date="2021-02" db="EMBL/GenBank/DDBJ databases">
        <authorList>
            <consortium name="DOE Joint Genome Institute"/>
            <person name="Ahrendt S."/>
            <person name="Looney B.P."/>
            <person name="Miyauchi S."/>
            <person name="Morin E."/>
            <person name="Drula E."/>
            <person name="Courty P.E."/>
            <person name="Chicoki N."/>
            <person name="Fauchery L."/>
            <person name="Kohler A."/>
            <person name="Kuo A."/>
            <person name="Labutti K."/>
            <person name="Pangilinan J."/>
            <person name="Lipzen A."/>
            <person name="Riley R."/>
            <person name="Andreopoulos W."/>
            <person name="He G."/>
            <person name="Johnson J."/>
            <person name="Barry K.W."/>
            <person name="Grigoriev I.V."/>
            <person name="Nagy L."/>
            <person name="Hibbett D."/>
            <person name="Henrissat B."/>
            <person name="Matheny P.B."/>
            <person name="Labbe J."/>
            <person name="Martin F."/>
        </authorList>
    </citation>
    <scope>NUCLEOTIDE SEQUENCE</scope>
    <source>
        <strain evidence="1">FP105234-sp</strain>
    </source>
</reference>
<dbReference type="Proteomes" id="UP000814033">
    <property type="component" value="Unassembled WGS sequence"/>
</dbReference>
<name>A0ACB8R2G5_9AGAM</name>